<dbReference type="InterPro" id="IPR058933">
    <property type="entry name" value="YMC020W-like_ab_hydrolase"/>
</dbReference>
<protein>
    <recommendedName>
        <fullName evidence="2">YMC020W-like alpha/beta hydrolase domain-containing protein</fullName>
    </recommendedName>
</protein>
<dbReference type="Pfam" id="PF26147">
    <property type="entry name" value="AB_HYDROLASE_YMC0-YMC35"/>
    <property type="match status" value="2"/>
</dbReference>
<feature type="compositionally biased region" description="Low complexity" evidence="1">
    <location>
        <begin position="562"/>
        <end position="586"/>
    </location>
</feature>
<feature type="region of interest" description="Disordered" evidence="1">
    <location>
        <begin position="291"/>
        <end position="312"/>
    </location>
</feature>
<feature type="region of interest" description="Disordered" evidence="1">
    <location>
        <begin position="182"/>
        <end position="201"/>
    </location>
</feature>
<evidence type="ECO:0000259" key="2">
    <source>
        <dbReference type="Pfam" id="PF26147"/>
    </source>
</evidence>
<feature type="compositionally biased region" description="Polar residues" evidence="1">
    <location>
        <begin position="183"/>
        <end position="201"/>
    </location>
</feature>
<comment type="caution">
    <text evidence="3">The sequence shown here is derived from an EMBL/GenBank/DDBJ whole genome shotgun (WGS) entry which is preliminary data.</text>
</comment>
<dbReference type="InterPro" id="IPR058934">
    <property type="entry name" value="YMC020W-like"/>
</dbReference>
<dbReference type="PANTHER" id="PTHR47349:SF1">
    <property type="entry name" value="AER328WP"/>
    <property type="match status" value="1"/>
</dbReference>
<feature type="compositionally biased region" description="Basic and acidic residues" evidence="1">
    <location>
        <begin position="607"/>
        <end position="616"/>
    </location>
</feature>
<feature type="domain" description="YMC020W-like alpha/beta hydrolase" evidence="2">
    <location>
        <begin position="948"/>
        <end position="1157"/>
    </location>
</feature>
<feature type="compositionally biased region" description="Basic and acidic residues" evidence="1">
    <location>
        <begin position="455"/>
        <end position="465"/>
    </location>
</feature>
<organism evidence="3 4">
    <name type="scientific">Cristinia sonorae</name>
    <dbReference type="NCBI Taxonomy" id="1940300"/>
    <lineage>
        <taxon>Eukaryota</taxon>
        <taxon>Fungi</taxon>
        <taxon>Dikarya</taxon>
        <taxon>Basidiomycota</taxon>
        <taxon>Agaricomycotina</taxon>
        <taxon>Agaricomycetes</taxon>
        <taxon>Agaricomycetidae</taxon>
        <taxon>Agaricales</taxon>
        <taxon>Pleurotineae</taxon>
        <taxon>Stephanosporaceae</taxon>
        <taxon>Cristinia</taxon>
    </lineage>
</organism>
<feature type="compositionally biased region" description="Pro residues" evidence="1">
    <location>
        <begin position="144"/>
        <end position="157"/>
    </location>
</feature>
<dbReference type="AlphaFoldDB" id="A0A8K0XMU7"/>
<feature type="compositionally biased region" description="Low complexity" evidence="1">
    <location>
        <begin position="693"/>
        <end position="712"/>
    </location>
</feature>
<evidence type="ECO:0000313" key="3">
    <source>
        <dbReference type="EMBL" id="KAH8093122.1"/>
    </source>
</evidence>
<proteinExistence type="predicted"/>
<feature type="region of interest" description="Disordered" evidence="1">
    <location>
        <begin position="336"/>
        <end position="399"/>
    </location>
</feature>
<evidence type="ECO:0000256" key="1">
    <source>
        <dbReference type="SAM" id="MobiDB-lite"/>
    </source>
</evidence>
<feature type="compositionally biased region" description="Polar residues" evidence="1">
    <location>
        <begin position="226"/>
        <end position="237"/>
    </location>
</feature>
<feature type="region of interest" description="Disordered" evidence="1">
    <location>
        <begin position="605"/>
        <end position="725"/>
    </location>
</feature>
<dbReference type="EMBL" id="JAEVFJ010000030">
    <property type="protein sequence ID" value="KAH8093122.1"/>
    <property type="molecule type" value="Genomic_DNA"/>
</dbReference>
<feature type="compositionally biased region" description="Polar residues" evidence="1">
    <location>
        <begin position="485"/>
        <end position="498"/>
    </location>
</feature>
<reference evidence="3" key="1">
    <citation type="journal article" date="2021" name="New Phytol.">
        <title>Evolutionary innovations through gain and loss of genes in the ectomycorrhizal Boletales.</title>
        <authorList>
            <person name="Wu G."/>
            <person name="Miyauchi S."/>
            <person name="Morin E."/>
            <person name="Kuo A."/>
            <person name="Drula E."/>
            <person name="Varga T."/>
            <person name="Kohler A."/>
            <person name="Feng B."/>
            <person name="Cao Y."/>
            <person name="Lipzen A."/>
            <person name="Daum C."/>
            <person name="Hundley H."/>
            <person name="Pangilinan J."/>
            <person name="Johnson J."/>
            <person name="Barry K."/>
            <person name="LaButti K."/>
            <person name="Ng V."/>
            <person name="Ahrendt S."/>
            <person name="Min B."/>
            <person name="Choi I.G."/>
            <person name="Park H."/>
            <person name="Plett J.M."/>
            <person name="Magnuson J."/>
            <person name="Spatafora J.W."/>
            <person name="Nagy L.G."/>
            <person name="Henrissat B."/>
            <person name="Grigoriev I.V."/>
            <person name="Yang Z.L."/>
            <person name="Xu J."/>
            <person name="Martin F.M."/>
        </authorList>
    </citation>
    <scope>NUCLEOTIDE SEQUENCE</scope>
    <source>
        <strain evidence="3">KKN 215</strain>
    </source>
</reference>
<feature type="compositionally biased region" description="Polar residues" evidence="1">
    <location>
        <begin position="336"/>
        <end position="348"/>
    </location>
</feature>
<accession>A0A8K0XMU7</accession>
<feature type="region of interest" description="Disordered" evidence="1">
    <location>
        <begin position="62"/>
        <end position="171"/>
    </location>
</feature>
<feature type="compositionally biased region" description="Polar residues" evidence="1">
    <location>
        <begin position="254"/>
        <end position="267"/>
    </location>
</feature>
<feature type="region of interest" description="Disordered" evidence="1">
    <location>
        <begin position="436"/>
        <end position="587"/>
    </location>
</feature>
<feature type="compositionally biased region" description="Low complexity" evidence="1">
    <location>
        <begin position="162"/>
        <end position="171"/>
    </location>
</feature>
<feature type="region of interest" description="Disordered" evidence="1">
    <location>
        <begin position="207"/>
        <end position="276"/>
    </location>
</feature>
<name>A0A8K0XMU7_9AGAR</name>
<gene>
    <name evidence="3" type="ORF">BXZ70DRAFT_950158</name>
</gene>
<keyword evidence="4" id="KW-1185">Reference proteome</keyword>
<feature type="region of interest" description="Disordered" evidence="1">
    <location>
        <begin position="1"/>
        <end position="27"/>
    </location>
</feature>
<dbReference type="PANTHER" id="PTHR47349">
    <property type="entry name" value="CHROMOSOME 8, WHOLE GENOME SHOTGUN SEQUENCE"/>
    <property type="match status" value="1"/>
</dbReference>
<feature type="domain" description="YMC020W-like alpha/beta hydrolase" evidence="2">
    <location>
        <begin position="810"/>
        <end position="927"/>
    </location>
</feature>
<feature type="compositionally biased region" description="Acidic residues" evidence="1">
    <location>
        <begin position="621"/>
        <end position="633"/>
    </location>
</feature>
<feature type="compositionally biased region" description="Low complexity" evidence="1">
    <location>
        <begin position="508"/>
        <end position="517"/>
    </location>
</feature>
<feature type="compositionally biased region" description="Basic and acidic residues" evidence="1">
    <location>
        <begin position="533"/>
        <end position="552"/>
    </location>
</feature>
<dbReference type="OrthoDB" id="5598028at2759"/>
<feature type="compositionally biased region" description="Polar residues" evidence="1">
    <location>
        <begin position="378"/>
        <end position="387"/>
    </location>
</feature>
<dbReference type="Proteomes" id="UP000813824">
    <property type="component" value="Unassembled WGS sequence"/>
</dbReference>
<sequence>MSSPHRSNHRPPTWSRRSSHKPRASTGISVIFAQPLQGSPLRSAIDNLPAIGIDDSASFISEMSRKREQRDEDLDEDSRGYVTQKELDDARSVTSASGSYHGVEQVPQDATPQVIDLTDEAPNPDTAVGPLTESPKTASEPLLPEAPLPTVSLPPPSDSHDASSQSRRSSWFSFSRSREKIAVSSSVPEPNMMSQLSRADIQPSSVSVNEVAAAHDTSDALPLPTLSVSQPETMTSPQPVPNSLHVEQRPTSPPALTTSNTASTISSVDDEVPPPKAVVANSMLPESTSAIVQSRDLNGTGRKPSISSLNPSSSRFMLRIPLLGRPKVPLDQAVAASNSEDTNGSSSPGPVEELSPASGIEAGPTEEQVPPAIIETAPPSTSESDAAQSPPADEQSAPAAIQEVTVTSTTSWWSYIGLGENAATTSNPDVAPEKVDEVTVTAVSQDTPASPEALHPTEDEGKAESSPEPAGEVVQVPPPGAKPQSLLSSETDASQGSAWYTPWNWYTSSTSESASGSRMPQDDKSTDQASPEEVGKSESEMVKEEALARDEAIQTIEALPVPQSSLVSDAPSSPSPSSNPIESSISTHRSGWASFFMSRTLLVKSITDGDVKRDENGMEVMDIEEEEAPEPEPVDTAGLPSSPRSDISTSGQSQAQPPVPPTPPKQREPRKQGPAAPPLTNSESIKKETTKGTAARSSSPAPSKKSGSSTPTQPKPSPPNLVLPTWADTFHTLPRSAVPPPPPPPKSALSKTLSVVSGALFARDGAKQGSVKGKERQFEHDYTQYGMELPKAYDVLGQTLDPDLLAGNCRVVVIGVAGWSPGAVTRTIAGGLPSSSSKFVNMTCSALEKFEEDHGVKFQKVTKMPLEGDGTISRKVAKVHAHLLENKEWLEDLHAADVIFVATHSQGSIVSTHLLDRLIREGHILTPRNVDILNNTAAAIAPGGSISASASRTQKICCLALCGIHLGPLRYLKTSSLLQPYIQYFENAAARELFDFQDTETETSKEYVKALRTVMDHGAKMVYIASLNDQVVPVYSGLFTAASHPRILRALYIDADAYHSSDFLSNLLVLLIRIMNIGLSDSGLLAHLSEATAGTLSGIGHSTAYEELATYSLAVNYLFLVNDGPDVRKDLVIEPFNAVNEQNDYEIPWSLRDLIADERVAHFFASEFAQLRDAFEHWQPRTSILRDIKRKLQPIQRLSSIRGSHSRL</sequence>
<evidence type="ECO:0000313" key="4">
    <source>
        <dbReference type="Proteomes" id="UP000813824"/>
    </source>
</evidence>
<feature type="compositionally biased region" description="Polar residues" evidence="1">
    <location>
        <begin position="642"/>
        <end position="651"/>
    </location>
</feature>